<evidence type="ECO:0000313" key="1">
    <source>
        <dbReference type="EMBL" id="RAJ26521.1"/>
    </source>
</evidence>
<protein>
    <recommendedName>
        <fullName evidence="3">Outer membrane protein with beta-barrel domain</fullName>
    </recommendedName>
</protein>
<dbReference type="EMBL" id="QLLQ01000002">
    <property type="protein sequence ID" value="RAJ26521.1"/>
    <property type="molecule type" value="Genomic_DNA"/>
</dbReference>
<evidence type="ECO:0008006" key="3">
    <source>
        <dbReference type="Google" id="ProtNLM"/>
    </source>
</evidence>
<proteinExistence type="predicted"/>
<dbReference type="Proteomes" id="UP000248987">
    <property type="component" value="Unassembled WGS sequence"/>
</dbReference>
<dbReference type="Gene3D" id="2.40.160.20">
    <property type="match status" value="1"/>
</dbReference>
<organism evidence="1 2">
    <name type="scientific">Gelidibacter algens</name>
    <dbReference type="NCBI Taxonomy" id="49280"/>
    <lineage>
        <taxon>Bacteria</taxon>
        <taxon>Pseudomonadati</taxon>
        <taxon>Bacteroidota</taxon>
        <taxon>Flavobacteriia</taxon>
        <taxon>Flavobacteriales</taxon>
        <taxon>Flavobacteriaceae</taxon>
        <taxon>Gelidibacter</taxon>
    </lineage>
</organism>
<dbReference type="SUPFAM" id="SSF56935">
    <property type="entry name" value="Porins"/>
    <property type="match status" value="1"/>
</dbReference>
<name>A0A327SC56_9FLAO</name>
<keyword evidence="2" id="KW-1185">Reference proteome</keyword>
<evidence type="ECO:0000313" key="2">
    <source>
        <dbReference type="Proteomes" id="UP000248987"/>
    </source>
</evidence>
<gene>
    <name evidence="1" type="ORF">LX77_00771</name>
</gene>
<dbReference type="AlphaFoldDB" id="A0A327SC56"/>
<accession>A0A327SC56</accession>
<comment type="caution">
    <text evidence="1">The sequence shown here is derived from an EMBL/GenBank/DDBJ whole genome shotgun (WGS) entry which is preliminary data.</text>
</comment>
<sequence length="170" mass="18248">MLMAAVAVFGLSNINAQEEHNDHGSIHEGKWLIEINTGSWATGSTAFSLTSIDGDTQWSVGAEGGYFVIDNLAIKAGFGYGDSGTIDGEAFAYKVGAKYYIADKFPVGVDYTGVSYSEGGEDPSYVGVEGGYAWFITPKVSIEPKIRYNVSMNDVYEDAFQALVGFAIHL</sequence>
<reference evidence="1 2" key="1">
    <citation type="submission" date="2018-06" db="EMBL/GenBank/DDBJ databases">
        <title>Genomic Encyclopedia of Archaeal and Bacterial Type Strains, Phase II (KMG-II): from individual species to whole genera.</title>
        <authorList>
            <person name="Goeker M."/>
        </authorList>
    </citation>
    <scope>NUCLEOTIDE SEQUENCE [LARGE SCALE GENOMIC DNA]</scope>
    <source>
        <strain evidence="1 2">DSM 12408</strain>
    </source>
</reference>